<evidence type="ECO:0000256" key="6">
    <source>
        <dbReference type="ARBA" id="ARBA00022806"/>
    </source>
</evidence>
<comment type="catalytic activity">
    <reaction evidence="14 15">
        <text>ATP + H2O = ADP + phosphate + H(+)</text>
        <dbReference type="Rhea" id="RHEA:13065"/>
        <dbReference type="ChEBI" id="CHEBI:15377"/>
        <dbReference type="ChEBI" id="CHEBI:15378"/>
        <dbReference type="ChEBI" id="CHEBI:30616"/>
        <dbReference type="ChEBI" id="CHEBI:43474"/>
        <dbReference type="ChEBI" id="CHEBI:456216"/>
        <dbReference type="EC" id="5.6.2.4"/>
    </reaction>
</comment>
<keyword evidence="6 15" id="KW-0347">Helicase</keyword>
<comment type="catalytic activity">
    <reaction evidence="12 15">
        <text>Couples ATP hydrolysis with the unwinding of duplex DNA by translocating in the 3'-5' direction.</text>
        <dbReference type="EC" id="5.6.2.4"/>
    </reaction>
</comment>
<dbReference type="InterPro" id="IPR014001">
    <property type="entry name" value="Helicase_ATP-bd"/>
</dbReference>
<dbReference type="InterPro" id="IPR027417">
    <property type="entry name" value="P-loop_NTPase"/>
</dbReference>
<dbReference type="PANTHER" id="PTHR47964:SF1">
    <property type="entry name" value="ATP-DEPENDENT DNA HELICASE HOMOLOG RECG, CHLOROPLASTIC"/>
    <property type="match status" value="1"/>
</dbReference>
<evidence type="ECO:0000256" key="12">
    <source>
        <dbReference type="ARBA" id="ARBA00034617"/>
    </source>
</evidence>
<dbReference type="GO" id="GO:0016787">
    <property type="term" value="F:hydrolase activity"/>
    <property type="evidence" value="ECO:0007669"/>
    <property type="project" value="UniProtKB-KW"/>
</dbReference>
<dbReference type="InterPro" id="IPR047112">
    <property type="entry name" value="RecG/Mfd"/>
</dbReference>
<organism evidence="18 19">
    <name type="scientific">Candidatus Avimonoglobus intestinipullorum</name>
    <dbReference type="NCBI Taxonomy" id="2840699"/>
    <lineage>
        <taxon>Bacteria</taxon>
        <taxon>Bacillati</taxon>
        <taxon>Bacillota</taxon>
        <taxon>Clostridia</taxon>
        <taxon>Eubacteriales</taxon>
        <taxon>Candidatus Avimonoglobus</taxon>
    </lineage>
</organism>
<comment type="caution">
    <text evidence="18">The sequence shown here is derived from an EMBL/GenBank/DDBJ whole genome shotgun (WGS) entry which is preliminary data.</text>
</comment>
<keyword evidence="3 15" id="KW-0547">Nucleotide-binding</keyword>
<dbReference type="NCBIfam" id="NF008168">
    <property type="entry name" value="PRK10917.2-2"/>
    <property type="match status" value="1"/>
</dbReference>
<dbReference type="GO" id="GO:0006310">
    <property type="term" value="P:DNA recombination"/>
    <property type="evidence" value="ECO:0007669"/>
    <property type="project" value="UniProtKB-UniRule"/>
</dbReference>
<dbReference type="InterPro" id="IPR004609">
    <property type="entry name" value="ATP-dep_DNA_helicase_RecG"/>
</dbReference>
<reference evidence="18" key="2">
    <citation type="journal article" date="2021" name="PeerJ">
        <title>Extensive microbial diversity within the chicken gut microbiome revealed by metagenomics and culture.</title>
        <authorList>
            <person name="Gilroy R."/>
            <person name="Ravi A."/>
            <person name="Getino M."/>
            <person name="Pursley I."/>
            <person name="Horton D.L."/>
            <person name="Alikhan N.F."/>
            <person name="Baker D."/>
            <person name="Gharbi K."/>
            <person name="Hall N."/>
            <person name="Watson M."/>
            <person name="Adriaenssens E.M."/>
            <person name="Foster-Nyarko E."/>
            <person name="Jarju S."/>
            <person name="Secka A."/>
            <person name="Antonio M."/>
            <person name="Oren A."/>
            <person name="Chaudhuri R.R."/>
            <person name="La Ragione R."/>
            <person name="Hildebrand F."/>
            <person name="Pallen M.J."/>
        </authorList>
    </citation>
    <scope>NUCLEOTIDE SEQUENCE</scope>
    <source>
        <strain evidence="18">ChiSjej4B22-9803</strain>
    </source>
</reference>
<evidence type="ECO:0000259" key="16">
    <source>
        <dbReference type="PROSITE" id="PS51192"/>
    </source>
</evidence>
<reference evidence="18" key="1">
    <citation type="submission" date="2020-10" db="EMBL/GenBank/DDBJ databases">
        <authorList>
            <person name="Gilroy R."/>
        </authorList>
    </citation>
    <scope>NUCLEOTIDE SEQUENCE</scope>
    <source>
        <strain evidence="18">ChiSjej4B22-9803</strain>
    </source>
</reference>
<dbReference type="GO" id="GO:0043138">
    <property type="term" value="F:3'-5' DNA helicase activity"/>
    <property type="evidence" value="ECO:0007669"/>
    <property type="project" value="UniProtKB-EC"/>
</dbReference>
<dbReference type="AlphaFoldDB" id="A0A9D1LV84"/>
<evidence type="ECO:0000256" key="7">
    <source>
        <dbReference type="ARBA" id="ARBA00022840"/>
    </source>
</evidence>
<dbReference type="EC" id="5.6.2.4" evidence="13 15"/>
<dbReference type="GO" id="GO:0006281">
    <property type="term" value="P:DNA repair"/>
    <property type="evidence" value="ECO:0007669"/>
    <property type="project" value="UniProtKB-UniRule"/>
</dbReference>
<evidence type="ECO:0000256" key="5">
    <source>
        <dbReference type="ARBA" id="ARBA00022801"/>
    </source>
</evidence>
<feature type="domain" description="Helicase ATP-binding" evidence="16">
    <location>
        <begin position="267"/>
        <end position="426"/>
    </location>
</feature>
<evidence type="ECO:0000256" key="11">
    <source>
        <dbReference type="ARBA" id="ARBA00023235"/>
    </source>
</evidence>
<comment type="function">
    <text evidence="15">Plays a critical role in recombination and DNA repair. Helps process Holliday junction intermediates to mature products by catalyzing branch migration. Has replication fork regression activity, unwinds stalled or blocked replication forks to make a HJ that can be resolved. Has a DNA unwinding activity characteristic of a DNA helicase with 3'-5' polarity.</text>
</comment>
<keyword evidence="10 15" id="KW-0234">DNA repair</keyword>
<dbReference type="SMART" id="SM00490">
    <property type="entry name" value="HELICc"/>
    <property type="match status" value="1"/>
</dbReference>
<dbReference type="Pfam" id="PF17191">
    <property type="entry name" value="RecG_wedge"/>
    <property type="match status" value="1"/>
</dbReference>
<dbReference type="Pfam" id="PF00271">
    <property type="entry name" value="Helicase_C"/>
    <property type="match status" value="1"/>
</dbReference>
<gene>
    <name evidence="18" type="primary">recG</name>
    <name evidence="18" type="ORF">IAB04_04885</name>
</gene>
<dbReference type="SUPFAM" id="SSF50249">
    <property type="entry name" value="Nucleic acid-binding proteins"/>
    <property type="match status" value="1"/>
</dbReference>
<evidence type="ECO:0000313" key="18">
    <source>
        <dbReference type="EMBL" id="HIU48676.1"/>
    </source>
</evidence>
<dbReference type="CDD" id="cd17992">
    <property type="entry name" value="DEXHc_RecG"/>
    <property type="match status" value="1"/>
</dbReference>
<evidence type="ECO:0000256" key="13">
    <source>
        <dbReference type="ARBA" id="ARBA00034808"/>
    </source>
</evidence>
<dbReference type="Pfam" id="PF00270">
    <property type="entry name" value="DEAD"/>
    <property type="match status" value="1"/>
</dbReference>
<evidence type="ECO:0000256" key="8">
    <source>
        <dbReference type="ARBA" id="ARBA00023125"/>
    </source>
</evidence>
<dbReference type="GO" id="GO:0003677">
    <property type="term" value="F:DNA binding"/>
    <property type="evidence" value="ECO:0007669"/>
    <property type="project" value="UniProtKB-KW"/>
</dbReference>
<keyword evidence="5 15" id="KW-0378">Hydrolase</keyword>
<dbReference type="EMBL" id="DVND01000128">
    <property type="protein sequence ID" value="HIU48676.1"/>
    <property type="molecule type" value="Genomic_DNA"/>
</dbReference>
<sequence>MLDIRYLKGVGEARAKLFAKKNIKTVEDLLYFFPRGHEDRSKTKQICACEIGETVCIDATVFSPVKETRIRKNMTIYSMIISDETGGMTVVWYNNKYVKGQFKTGDEYIFYGKIQASRQKRELVNPIYEKRGRQRFTGKIVPVYPLTENLTQRMVQGAMEQALEVAGPLEEYIPKDIRERYNIAELNFAMRNIHFPADFNSYEIARRRFVFEELLILQLALSMRKADIHQKTRAPYTDTACVQEFIEKLPFALTGAQERVIDELCADFQKSRPMNRLVQGDVGSGKTVVAAAAMYVTVKNGFQAAIMAPTEILANQHYETFSAFFAGTGLRICLLTGSTKKKKELYGQIAAGEMDLIVGTHALIQKDVAYKNLGLAVTDEQHRFGVSQRAGLAGKGDNPNVLVMTATPIPRTLAIILYGDLDISIIDELPPGRKPVATYAVGENMRKRIYAFLEKHLREGMQSYVICPLIEETEKSDLQNAVQIKEQLQRVFPGYSVGLLHGKMKAKEKDAVMEAFIAHQIDILVSTTVIEVGVNVPNSNMMIIENAERFGLSQLHQLRGRVGRGHDQAYCILFAHGNNDVTKKRMETMCMSNDGFYISEQDLRLRGPGDFFGTRQHGLPDLKIANLFADMDMLKLAQEAARELLETDPALQQPANAGLRKRVQQVFQPEIAMN</sequence>
<protein>
    <recommendedName>
        <fullName evidence="2 15">ATP-dependent DNA helicase RecG</fullName>
        <ecNumber evidence="13 15">5.6.2.4</ecNumber>
    </recommendedName>
</protein>
<evidence type="ECO:0000256" key="4">
    <source>
        <dbReference type="ARBA" id="ARBA00022763"/>
    </source>
</evidence>
<name>A0A9D1LV84_9FIRM</name>
<dbReference type="InterPro" id="IPR045562">
    <property type="entry name" value="RecG_dom3_C"/>
</dbReference>
<dbReference type="Pfam" id="PF19833">
    <property type="entry name" value="RecG_dom3_C"/>
    <property type="match status" value="1"/>
</dbReference>
<dbReference type="SUPFAM" id="SSF52540">
    <property type="entry name" value="P-loop containing nucleoside triphosphate hydrolases"/>
    <property type="match status" value="2"/>
</dbReference>
<evidence type="ECO:0000256" key="15">
    <source>
        <dbReference type="RuleBase" id="RU363016"/>
    </source>
</evidence>
<feature type="domain" description="Helicase C-terminal" evidence="17">
    <location>
        <begin position="448"/>
        <end position="604"/>
    </location>
</feature>
<keyword evidence="9 15" id="KW-0233">DNA recombination</keyword>
<dbReference type="GO" id="GO:0005524">
    <property type="term" value="F:ATP binding"/>
    <property type="evidence" value="ECO:0007669"/>
    <property type="project" value="UniProtKB-KW"/>
</dbReference>
<evidence type="ECO:0000256" key="9">
    <source>
        <dbReference type="ARBA" id="ARBA00023172"/>
    </source>
</evidence>
<dbReference type="InterPro" id="IPR011545">
    <property type="entry name" value="DEAD/DEAH_box_helicase_dom"/>
</dbReference>
<evidence type="ECO:0000256" key="10">
    <source>
        <dbReference type="ARBA" id="ARBA00023204"/>
    </source>
</evidence>
<dbReference type="CDD" id="cd04488">
    <property type="entry name" value="RecG_wedge_OBF"/>
    <property type="match status" value="1"/>
</dbReference>
<keyword evidence="7 15" id="KW-0067">ATP-binding</keyword>
<dbReference type="Gene3D" id="2.40.50.140">
    <property type="entry name" value="Nucleic acid-binding proteins"/>
    <property type="match status" value="1"/>
</dbReference>
<dbReference type="InterPro" id="IPR033454">
    <property type="entry name" value="RecG_wedge"/>
</dbReference>
<dbReference type="PROSITE" id="PS51194">
    <property type="entry name" value="HELICASE_CTER"/>
    <property type="match status" value="1"/>
</dbReference>
<keyword evidence="11" id="KW-0413">Isomerase</keyword>
<evidence type="ECO:0000256" key="3">
    <source>
        <dbReference type="ARBA" id="ARBA00022741"/>
    </source>
</evidence>
<dbReference type="InterPro" id="IPR012340">
    <property type="entry name" value="NA-bd_OB-fold"/>
</dbReference>
<accession>A0A9D1LV84</accession>
<dbReference type="PANTHER" id="PTHR47964">
    <property type="entry name" value="ATP-DEPENDENT DNA HELICASE HOMOLOG RECG, CHLOROPLASTIC"/>
    <property type="match status" value="1"/>
</dbReference>
<evidence type="ECO:0000256" key="14">
    <source>
        <dbReference type="ARBA" id="ARBA00048988"/>
    </source>
</evidence>
<dbReference type="NCBIfam" id="NF008165">
    <property type="entry name" value="PRK10917.1-3"/>
    <property type="match status" value="1"/>
</dbReference>
<dbReference type="Proteomes" id="UP000824111">
    <property type="component" value="Unassembled WGS sequence"/>
</dbReference>
<proteinExistence type="inferred from homology"/>
<evidence type="ECO:0000256" key="2">
    <source>
        <dbReference type="ARBA" id="ARBA00017846"/>
    </source>
</evidence>
<comment type="similarity">
    <text evidence="1 15">Belongs to the helicase family. RecG subfamily.</text>
</comment>
<evidence type="ECO:0000256" key="1">
    <source>
        <dbReference type="ARBA" id="ARBA00007504"/>
    </source>
</evidence>
<keyword evidence="8" id="KW-0238">DNA-binding</keyword>
<dbReference type="NCBIfam" id="TIGR00643">
    <property type="entry name" value="recG"/>
    <property type="match status" value="1"/>
</dbReference>
<dbReference type="InterPro" id="IPR001650">
    <property type="entry name" value="Helicase_C-like"/>
</dbReference>
<evidence type="ECO:0000259" key="17">
    <source>
        <dbReference type="PROSITE" id="PS51194"/>
    </source>
</evidence>
<dbReference type="PROSITE" id="PS51192">
    <property type="entry name" value="HELICASE_ATP_BIND_1"/>
    <property type="match status" value="1"/>
</dbReference>
<evidence type="ECO:0000313" key="19">
    <source>
        <dbReference type="Proteomes" id="UP000824111"/>
    </source>
</evidence>
<keyword evidence="4 15" id="KW-0227">DNA damage</keyword>
<dbReference type="Gene3D" id="3.40.50.300">
    <property type="entry name" value="P-loop containing nucleotide triphosphate hydrolases"/>
    <property type="match status" value="2"/>
</dbReference>
<dbReference type="SMART" id="SM00487">
    <property type="entry name" value="DEXDc"/>
    <property type="match status" value="1"/>
</dbReference>